<dbReference type="GO" id="GO:0043161">
    <property type="term" value="P:proteasome-mediated ubiquitin-dependent protein catabolic process"/>
    <property type="evidence" value="ECO:0007669"/>
    <property type="project" value="TreeGrafter"/>
</dbReference>
<protein>
    <recommendedName>
        <fullName evidence="9">PCI domain-containing protein</fullName>
    </recommendedName>
</protein>
<dbReference type="SUPFAM" id="SSF46785">
    <property type="entry name" value="Winged helix' DNA-binding domain"/>
    <property type="match status" value="1"/>
</dbReference>
<dbReference type="Gene3D" id="1.10.1670.10">
    <property type="entry name" value="Helix-hairpin-Helix base-excision DNA repair enzymes (C-terminal)"/>
    <property type="match status" value="1"/>
</dbReference>
<dbReference type="FunFam" id="1.25.40.570:FF:000005">
    <property type="entry name" value="26S proteasome regulatory subunit N7"/>
    <property type="match status" value="1"/>
</dbReference>
<organism evidence="10 11">
    <name type="scientific">Cutaneotrichosporon spelunceum</name>
    <dbReference type="NCBI Taxonomy" id="1672016"/>
    <lineage>
        <taxon>Eukaryota</taxon>
        <taxon>Fungi</taxon>
        <taxon>Dikarya</taxon>
        <taxon>Basidiomycota</taxon>
        <taxon>Agaricomycotina</taxon>
        <taxon>Tremellomycetes</taxon>
        <taxon>Trichosporonales</taxon>
        <taxon>Trichosporonaceae</taxon>
        <taxon>Cutaneotrichosporon</taxon>
    </lineage>
</organism>
<evidence type="ECO:0000256" key="2">
    <source>
        <dbReference type="ARBA" id="ARBA00022801"/>
    </source>
</evidence>
<evidence type="ECO:0000256" key="8">
    <source>
        <dbReference type="SAM" id="MobiDB-lite"/>
    </source>
</evidence>
<keyword evidence="11" id="KW-1185">Reference proteome</keyword>
<dbReference type="InterPro" id="IPR023170">
    <property type="entry name" value="HhH_base_excis_C"/>
</dbReference>
<keyword evidence="1" id="KW-0227">DNA damage</keyword>
<evidence type="ECO:0000256" key="7">
    <source>
        <dbReference type="SAM" id="Coils"/>
    </source>
</evidence>
<keyword evidence="4" id="KW-0234">DNA repair</keyword>
<reference evidence="10" key="2">
    <citation type="submission" date="2023-06" db="EMBL/GenBank/DDBJ databases">
        <authorList>
            <person name="Kobayashi Y."/>
            <person name="Kayamori A."/>
            <person name="Aoki K."/>
            <person name="Shiwa Y."/>
            <person name="Fujita N."/>
            <person name="Sugita T."/>
            <person name="Iwasaki W."/>
            <person name="Tanaka N."/>
            <person name="Takashima M."/>
        </authorList>
    </citation>
    <scope>NUCLEOTIDE SEQUENCE</scope>
    <source>
        <strain evidence="10">HIS016</strain>
    </source>
</reference>
<comment type="caution">
    <text evidence="10">The sequence shown here is derived from an EMBL/GenBank/DDBJ whole genome shotgun (WGS) entry which is preliminary data.</text>
</comment>
<dbReference type="Pfam" id="PF10602">
    <property type="entry name" value="RPN7"/>
    <property type="match status" value="1"/>
</dbReference>
<dbReference type="GO" id="GO:0008534">
    <property type="term" value="F:oxidized purine nucleobase lesion DNA N-glycosylase activity"/>
    <property type="evidence" value="ECO:0007669"/>
    <property type="project" value="InterPro"/>
</dbReference>
<keyword evidence="2" id="KW-0378">Hydrolase</keyword>
<dbReference type="PANTHER" id="PTHR14145:SF1">
    <property type="entry name" value="26S PROTEASOME NON-ATPASE REGULATORY SUBUNIT 6"/>
    <property type="match status" value="1"/>
</dbReference>
<feature type="domain" description="PCI" evidence="9">
    <location>
        <begin position="185"/>
        <end position="354"/>
    </location>
</feature>
<dbReference type="GO" id="GO:0003684">
    <property type="term" value="F:damaged DNA binding"/>
    <property type="evidence" value="ECO:0007669"/>
    <property type="project" value="InterPro"/>
</dbReference>
<evidence type="ECO:0000256" key="6">
    <source>
        <dbReference type="ARBA" id="ARBA00093502"/>
    </source>
</evidence>
<evidence type="ECO:0000313" key="10">
    <source>
        <dbReference type="EMBL" id="GMK59951.1"/>
    </source>
</evidence>
<dbReference type="PROSITE" id="PS50250">
    <property type="entry name" value="PCI"/>
    <property type="match status" value="1"/>
</dbReference>
<evidence type="ECO:0000256" key="1">
    <source>
        <dbReference type="ARBA" id="ARBA00022763"/>
    </source>
</evidence>
<dbReference type="AlphaFoldDB" id="A0AAD3TZW5"/>
<dbReference type="SUPFAM" id="SSF48150">
    <property type="entry name" value="DNA-glycosylase"/>
    <property type="match status" value="1"/>
</dbReference>
<name>A0AAD3TZW5_9TREE</name>
<comment type="subunit">
    <text evidence="6">The 26S proteasome is composed of a core protease, known as the 20S proteasome, capped at one or both ends by the 19S regulatory complex (RC). The RC is composed of at least 18 different subunits in two subcomplexes, the base and the lid, which form the portions proximal and distal to the 20S proteolytic core, respectively. Component of the lid subcomplex of the 19S RC.</text>
</comment>
<dbReference type="SMART" id="SM00478">
    <property type="entry name" value="ENDO3c"/>
    <property type="match status" value="1"/>
</dbReference>
<dbReference type="InterPro" id="IPR011257">
    <property type="entry name" value="DNA_glycosylase"/>
</dbReference>
<dbReference type="Gene3D" id="1.25.40.570">
    <property type="match status" value="1"/>
</dbReference>
<dbReference type="Proteomes" id="UP001222932">
    <property type="component" value="Unassembled WGS sequence"/>
</dbReference>
<feature type="coiled-coil region" evidence="7">
    <location>
        <begin position="66"/>
        <end position="93"/>
    </location>
</feature>
<dbReference type="InterPro" id="IPR045135">
    <property type="entry name" value="Rpn7_N"/>
</dbReference>
<dbReference type="InterPro" id="IPR019585">
    <property type="entry name" value="Rpn7/CSN1"/>
</dbReference>
<evidence type="ECO:0000313" key="11">
    <source>
        <dbReference type="Proteomes" id="UP001222932"/>
    </source>
</evidence>
<dbReference type="Gene3D" id="1.10.340.30">
    <property type="entry name" value="Hypothetical protein, domain 2"/>
    <property type="match status" value="1"/>
</dbReference>
<dbReference type="Pfam" id="PF07934">
    <property type="entry name" value="OGG_N"/>
    <property type="match status" value="1"/>
</dbReference>
<dbReference type="InterPro" id="IPR012904">
    <property type="entry name" value="OGG_N"/>
</dbReference>
<comment type="function">
    <text evidence="5">Component of the 19S cap proteasome complex which acts as a regulatory subunit of the 26S proteasome, involved in the ATP-dependent degradation of ubiquitinated proteins.</text>
</comment>
<dbReference type="PANTHER" id="PTHR14145">
    <property type="entry name" value="26S PROTESOME SUBUNIT 6"/>
    <property type="match status" value="1"/>
</dbReference>
<evidence type="ECO:0000256" key="5">
    <source>
        <dbReference type="ARBA" id="ARBA00093435"/>
    </source>
</evidence>
<accession>A0AAD3TZW5</accession>
<dbReference type="CDD" id="cd00056">
    <property type="entry name" value="ENDO3c"/>
    <property type="match status" value="1"/>
</dbReference>
<dbReference type="EMBL" id="BTCM01000009">
    <property type="protein sequence ID" value="GMK59951.1"/>
    <property type="molecule type" value="Genomic_DNA"/>
</dbReference>
<feature type="region of interest" description="Disordered" evidence="8">
    <location>
        <begin position="633"/>
        <end position="698"/>
    </location>
</feature>
<dbReference type="InterPro" id="IPR036390">
    <property type="entry name" value="WH_DNA-bd_sf"/>
</dbReference>
<sequence>MADDSVPQPFPNLQVPQWHYQFANVERLRDDASSSLWKAIEKDEMAPYVRVNNLKPPSDDLLSTLEKRNAEELESLDAKLKDAEENLGESEISELLRSKAMYLCRIGNKEAAIPALETALEKTTGLGARIDLVLAMVRMGLFSADTQLVISNIARAADLIDSGGDWDRRNRLKVYRALHCMSIRDFKEAAELLIDSLSTFTATELMEYEEFVALAILAAAVGCDRKTLKAKILSSSEVTGCLSSVTELHAMVEALYKSSYAAFFVALAEVEQRYLVTNPILAPHARYYIREMRIKAYQQLLESYRSLTLERMSRSFGVSEAFIDRDLSRFIANGRMACTIDKVSGVITTDKLSSQNKTALYEQFLKQGDLLLSAIHPTPEASEADRVSGLTLAWLEDYFQLARYPDLEALYGEWKMRDPTFFGKVDLGERAIGVRVLRQDTWETLVAFITSTNNHIPRITSLMHRLCERFSPPLLALDHPTNEDEVVYRLFPGPDTFPSEGLEPILRDLGFGYRAGYLDSTLGVLRSEGPVIEALDAMRGGDLSETRARLVRLKGIGKKVADCIGLMCMDQPSVIPVDTHIYAIAARHPSFPAHLRKKTMSPALYDDIQAFLAEQWGPLGGWCQAVVFSADLKPSTPKSSRPATPKKRSSAAATPTPKKRRSSSVEEKPSIEESPSLQLTKASVKVPRAKNLKPELSEKLESELLEVPERKRPRRNVAAVSYKAK</sequence>
<dbReference type="InterPro" id="IPR000717">
    <property type="entry name" value="PCI_dom"/>
</dbReference>
<dbReference type="InterPro" id="IPR011990">
    <property type="entry name" value="TPR-like_helical_dom_sf"/>
</dbReference>
<keyword evidence="3" id="KW-0647">Proteasome</keyword>
<keyword evidence="7" id="KW-0175">Coiled coil</keyword>
<evidence type="ECO:0000256" key="3">
    <source>
        <dbReference type="ARBA" id="ARBA00022942"/>
    </source>
</evidence>
<gene>
    <name evidence="10" type="primary">RPN7</name>
    <name evidence="10" type="ORF">CspeluHIS016_0901680</name>
</gene>
<dbReference type="SUPFAM" id="SSF48452">
    <property type="entry name" value="TPR-like"/>
    <property type="match status" value="1"/>
</dbReference>
<dbReference type="GO" id="GO:0006285">
    <property type="term" value="P:base-excision repair, AP site formation"/>
    <property type="evidence" value="ECO:0007669"/>
    <property type="project" value="UniProtKB-ARBA"/>
</dbReference>
<dbReference type="GO" id="GO:0006289">
    <property type="term" value="P:nucleotide-excision repair"/>
    <property type="evidence" value="ECO:0007669"/>
    <property type="project" value="InterPro"/>
</dbReference>
<dbReference type="Pfam" id="PF01399">
    <property type="entry name" value="PCI"/>
    <property type="match status" value="1"/>
</dbReference>
<dbReference type="GO" id="GO:0008541">
    <property type="term" value="C:proteasome regulatory particle, lid subcomplex"/>
    <property type="evidence" value="ECO:0007669"/>
    <property type="project" value="UniProtKB-ARBA"/>
</dbReference>
<reference evidence="10" key="1">
    <citation type="journal article" date="2023" name="BMC Genomics">
        <title>Chromosome-level genome assemblies of Cutaneotrichosporon spp. (Trichosporonales, Basidiomycota) reveal imbalanced evolution between nucleotide sequences and chromosome synteny.</title>
        <authorList>
            <person name="Kobayashi Y."/>
            <person name="Kayamori A."/>
            <person name="Aoki K."/>
            <person name="Shiwa Y."/>
            <person name="Matsutani M."/>
            <person name="Fujita N."/>
            <person name="Sugita T."/>
            <person name="Iwasaki W."/>
            <person name="Tanaka N."/>
            <person name="Takashima M."/>
        </authorList>
    </citation>
    <scope>NUCLEOTIDE SEQUENCE</scope>
    <source>
        <strain evidence="10">HIS016</strain>
    </source>
</reference>
<proteinExistence type="predicted"/>
<dbReference type="SMART" id="SM00088">
    <property type="entry name" value="PINT"/>
    <property type="match status" value="1"/>
</dbReference>
<dbReference type="InterPro" id="IPR003265">
    <property type="entry name" value="HhH-GPD_domain"/>
</dbReference>
<evidence type="ECO:0000259" key="9">
    <source>
        <dbReference type="PROSITE" id="PS50250"/>
    </source>
</evidence>
<evidence type="ECO:0000256" key="4">
    <source>
        <dbReference type="ARBA" id="ARBA00023204"/>
    </source>
</evidence>